<dbReference type="EMBL" id="FPLJ01000077">
    <property type="protein sequence ID" value="SGY97490.1"/>
    <property type="molecule type" value="Genomic_DNA"/>
</dbReference>
<reference evidence="1 2" key="1">
    <citation type="submission" date="2016-11" db="EMBL/GenBank/DDBJ databases">
        <authorList>
            <person name="Klemetsen T."/>
        </authorList>
    </citation>
    <scope>NUCLEOTIDE SEQUENCE [LARGE SCALE GENOMIC DNA]</scope>
    <source>
        <strain evidence="1">MT 2528</strain>
    </source>
</reference>
<evidence type="ECO:0000313" key="2">
    <source>
        <dbReference type="Proteomes" id="UP000182660"/>
    </source>
</evidence>
<comment type="caution">
    <text evidence="1">The sequence shown here is derived from an EMBL/GenBank/DDBJ whole genome shotgun (WGS) entry which is preliminary data.</text>
</comment>
<accession>A0ABY1HIV1</accession>
<evidence type="ECO:0000313" key="1">
    <source>
        <dbReference type="EMBL" id="SGY97490.1"/>
    </source>
</evidence>
<organism evidence="1 2">
    <name type="scientific">Moritella viscosa</name>
    <dbReference type="NCBI Taxonomy" id="80854"/>
    <lineage>
        <taxon>Bacteria</taxon>
        <taxon>Pseudomonadati</taxon>
        <taxon>Pseudomonadota</taxon>
        <taxon>Gammaproteobacteria</taxon>
        <taxon>Alteromonadales</taxon>
        <taxon>Moritellaceae</taxon>
        <taxon>Moritella</taxon>
    </lineage>
</organism>
<dbReference type="Proteomes" id="UP000182660">
    <property type="component" value="Unassembled WGS sequence"/>
</dbReference>
<name>A0ABY1HIV1_9GAMM</name>
<gene>
    <name evidence="1" type="ORF">MT2528_3418</name>
</gene>
<keyword evidence="2" id="KW-1185">Reference proteome</keyword>
<proteinExistence type="predicted"/>
<sequence length="39" mass="4566">MANTAISKTGYEKLNRFINHNSNKQQNNSKADIYNFNYL</sequence>
<protein>
    <submittedName>
        <fullName evidence="1">Uncharacterized protein</fullName>
    </submittedName>
</protein>